<dbReference type="InterPro" id="IPR036291">
    <property type="entry name" value="NAD(P)-bd_dom_sf"/>
</dbReference>
<evidence type="ECO:0000313" key="12">
    <source>
        <dbReference type="EMBL" id="EAR08191.1"/>
    </source>
</evidence>
<keyword evidence="4 6" id="KW-0560">Oxidoreductase</keyword>
<feature type="binding site" evidence="8">
    <location>
        <position position="113"/>
    </location>
    <ligand>
        <name>substrate</name>
    </ligand>
</feature>
<dbReference type="Gene3D" id="3.40.50.10860">
    <property type="entry name" value="Leucine Dehydrogenase, chain A, domain 1"/>
    <property type="match status" value="1"/>
</dbReference>
<dbReference type="GO" id="GO:0000166">
    <property type="term" value="F:nucleotide binding"/>
    <property type="evidence" value="ECO:0007669"/>
    <property type="project" value="UniProtKB-KW"/>
</dbReference>
<evidence type="ECO:0000256" key="5">
    <source>
        <dbReference type="ARBA" id="ARBA00048584"/>
    </source>
</evidence>
<keyword evidence="8" id="KW-0547">Nucleotide-binding</keyword>
<dbReference type="PANTHER" id="PTHR43571:SF1">
    <property type="entry name" value="NADP-SPECIFIC GLUTAMATE DEHYDROGENASE 1-RELATED"/>
    <property type="match status" value="1"/>
</dbReference>
<comment type="similarity">
    <text evidence="2 6 10">Belongs to the Glu/Leu/Phe/Val dehydrogenases family.</text>
</comment>
<dbReference type="FunFam" id="3.40.50.10860:FF:000002">
    <property type="entry name" value="Glutamate dehydrogenase"/>
    <property type="match status" value="1"/>
</dbReference>
<feature type="binding site" evidence="8">
    <location>
        <position position="211"/>
    </location>
    <ligand>
        <name>NAD(+)</name>
        <dbReference type="ChEBI" id="CHEBI:57540"/>
    </ligand>
</feature>
<feature type="binding site" evidence="8">
    <location>
        <position position="242"/>
    </location>
    <ligand>
        <name>NAD(+)</name>
        <dbReference type="ChEBI" id="CHEBI:57540"/>
    </ligand>
</feature>
<dbReference type="GO" id="GO:0004354">
    <property type="term" value="F:glutamate dehydrogenase (NADP+) activity"/>
    <property type="evidence" value="ECO:0007669"/>
    <property type="project" value="UniProtKB-EC"/>
</dbReference>
<dbReference type="InterPro" id="IPR006095">
    <property type="entry name" value="Glu/Leu/Phe/Val/Trp_DH"/>
</dbReference>
<feature type="site" description="Important for catalysis" evidence="9">
    <location>
        <position position="168"/>
    </location>
</feature>
<dbReference type="InterPro" id="IPR046346">
    <property type="entry name" value="Aminoacid_DH-like_N_sf"/>
</dbReference>
<dbReference type="InterPro" id="IPR014362">
    <property type="entry name" value="Glu_DH"/>
</dbReference>
<evidence type="ECO:0000256" key="7">
    <source>
        <dbReference type="PIRSR" id="PIRSR000185-1"/>
    </source>
</evidence>
<dbReference type="PANTHER" id="PTHR43571">
    <property type="entry name" value="NADP-SPECIFIC GLUTAMATE DEHYDROGENASE 1-RELATED"/>
    <property type="match status" value="1"/>
</dbReference>
<dbReference type="InterPro" id="IPR006096">
    <property type="entry name" value="Glu/Leu/Phe/Val/Trp_DH_C"/>
</dbReference>
<proteinExistence type="inferred from homology"/>
<dbReference type="InterPro" id="IPR033524">
    <property type="entry name" value="Glu/Leu/Phe/Val_DH_AS"/>
</dbReference>
<dbReference type="AlphaFoldDB" id="A4BI48"/>
<evidence type="ECO:0000256" key="10">
    <source>
        <dbReference type="RuleBase" id="RU004417"/>
    </source>
</evidence>
<keyword evidence="13" id="KW-1185">Reference proteome</keyword>
<feature type="domain" description="Glutamate/phenylalanine/leucine/valine/L-tryptophan dehydrogenase C-terminal" evidence="11">
    <location>
        <begin position="204"/>
        <end position="446"/>
    </location>
</feature>
<comment type="subunit">
    <text evidence="3">Homohexamer.</text>
</comment>
<evidence type="ECO:0000256" key="1">
    <source>
        <dbReference type="ARBA" id="ARBA00003868"/>
    </source>
</evidence>
<organism evidence="12 13">
    <name type="scientific">Reinekea blandensis MED297</name>
    <dbReference type="NCBI Taxonomy" id="314283"/>
    <lineage>
        <taxon>Bacteria</taxon>
        <taxon>Pseudomonadati</taxon>
        <taxon>Pseudomonadota</taxon>
        <taxon>Gammaproteobacteria</taxon>
        <taxon>Oceanospirillales</taxon>
        <taxon>Saccharospirillaceae</taxon>
        <taxon>Reinekea</taxon>
    </lineage>
</organism>
<feature type="binding site" evidence="8">
    <location>
        <position position="92"/>
    </location>
    <ligand>
        <name>substrate</name>
    </ligand>
</feature>
<dbReference type="EMBL" id="AAOE01000024">
    <property type="protein sequence ID" value="EAR08191.1"/>
    <property type="molecule type" value="Genomic_DNA"/>
</dbReference>
<dbReference type="PIRSF" id="PIRSF000185">
    <property type="entry name" value="Glu_DH"/>
    <property type="match status" value="1"/>
</dbReference>
<dbReference type="RefSeq" id="WP_008042960.1">
    <property type="nucleotide sequence ID" value="NZ_CH724149.1"/>
</dbReference>
<feature type="binding site" evidence="8">
    <location>
        <position position="167"/>
    </location>
    <ligand>
        <name>substrate</name>
    </ligand>
</feature>
<dbReference type="GO" id="GO:0005829">
    <property type="term" value="C:cytosol"/>
    <property type="evidence" value="ECO:0007669"/>
    <property type="project" value="TreeGrafter"/>
</dbReference>
<evidence type="ECO:0000313" key="13">
    <source>
        <dbReference type="Proteomes" id="UP000005953"/>
    </source>
</evidence>
<evidence type="ECO:0000256" key="9">
    <source>
        <dbReference type="PIRSR" id="PIRSR000185-3"/>
    </source>
</evidence>
<dbReference type="SUPFAM" id="SSF53223">
    <property type="entry name" value="Aminoacid dehydrogenase-like, N-terminal domain"/>
    <property type="match status" value="1"/>
</dbReference>
<comment type="caution">
    <text evidence="12">The sequence shown here is derived from an EMBL/GenBank/DDBJ whole genome shotgun (WGS) entry which is preliminary data.</text>
</comment>
<dbReference type="InterPro" id="IPR050724">
    <property type="entry name" value="Glu_Leu_Phe_Val_DH"/>
</dbReference>
<dbReference type="STRING" id="314283.MED297_14670"/>
<protein>
    <recommendedName>
        <fullName evidence="6">Glutamate dehydrogenase</fullName>
    </recommendedName>
</protein>
<evidence type="ECO:0000256" key="8">
    <source>
        <dbReference type="PIRSR" id="PIRSR000185-2"/>
    </source>
</evidence>
<sequence>MSDQDTLQDVLDWVCARAEGQEEFIEAFTEVAQDVSADVKANASFQSHAILRRLSEPDRIISFRVVWEDDEHRVQVNRGWRVQHCNAIGPYKGGIRFHPTVNESILKFLAFEQTFKNALTGLPIGGGKGGSDFDPRGRSDAEIMRFCQAFMTELHRHIGERTDVPAGDINVGSREIGYLFGQYRRLENRFAGTMTGKDIEFGGSHVRVEATGYGLVYFVQEMLKAQDEDLDDKRILISGAGNVATHAALKSIEQGGRVLTLSSSQGVLICEDGFTAEQIETVMDADGSSTERLKSLLDEEAGMQWKEDAQPWDIDADIALPCATQNELDETAAQTLVDHGIQLIAEGANMPCTAEAIDVFEANDIPHAPGKASNAGGVALSGLEMHQNAQFSQLSFSHLDEELKQVMASIHQQCLQFGQQDDKLSYRRGANRAAFERVAKALVSQGLF</sequence>
<comment type="function">
    <text evidence="1">Catalyzes the reversible oxidative deamination of glutamate to alpha-ketoglutarate and ammonia.</text>
</comment>
<dbReference type="Gene3D" id="3.40.50.720">
    <property type="entry name" value="NAD(P)-binding Rossmann-like Domain"/>
    <property type="match status" value="1"/>
</dbReference>
<keyword evidence="8" id="KW-0520">NAD</keyword>
<feature type="active site" description="Proton donor" evidence="7">
    <location>
        <position position="128"/>
    </location>
</feature>
<dbReference type="Gene3D" id="1.10.285.10">
    <property type="entry name" value="Glutamate Dehydrogenase, chain A, domain 3"/>
    <property type="match status" value="2"/>
</dbReference>
<reference evidence="12 13" key="1">
    <citation type="submission" date="2006-02" db="EMBL/GenBank/DDBJ databases">
        <authorList>
            <person name="Pinhassi J."/>
            <person name="Pedros-Alio C."/>
            <person name="Ferriera S."/>
            <person name="Johnson J."/>
            <person name="Kravitz S."/>
            <person name="Halpern A."/>
            <person name="Remington K."/>
            <person name="Beeson K."/>
            <person name="Tran B."/>
            <person name="Rogers Y.-H."/>
            <person name="Friedman R."/>
            <person name="Venter J.C."/>
        </authorList>
    </citation>
    <scope>NUCLEOTIDE SEQUENCE [LARGE SCALE GENOMIC DNA]</scope>
    <source>
        <strain evidence="12 13">MED297</strain>
    </source>
</reference>
<evidence type="ECO:0000259" key="11">
    <source>
        <dbReference type="SMART" id="SM00839"/>
    </source>
</evidence>
<evidence type="ECO:0000256" key="6">
    <source>
        <dbReference type="PIRNR" id="PIRNR000185"/>
    </source>
</evidence>
<dbReference type="HOGENOM" id="CLU_025763_2_1_6"/>
<dbReference type="NCBIfam" id="NF006929">
    <property type="entry name" value="PRK09414.1"/>
    <property type="match status" value="1"/>
</dbReference>
<dbReference type="Pfam" id="PF00208">
    <property type="entry name" value="ELFV_dehydrog"/>
    <property type="match status" value="1"/>
</dbReference>
<feature type="binding site" evidence="8">
    <location>
        <position position="116"/>
    </location>
    <ligand>
        <name>substrate</name>
    </ligand>
</feature>
<accession>A4BI48</accession>
<dbReference type="InterPro" id="IPR006097">
    <property type="entry name" value="Glu/Leu/Phe/Val/Trp_DH_dimer"/>
</dbReference>
<dbReference type="PRINTS" id="PR00082">
    <property type="entry name" value="GLFDHDRGNASE"/>
</dbReference>
<evidence type="ECO:0000256" key="4">
    <source>
        <dbReference type="ARBA" id="ARBA00023002"/>
    </source>
</evidence>
<dbReference type="Pfam" id="PF02812">
    <property type="entry name" value="ELFV_dehydrog_N"/>
    <property type="match status" value="1"/>
</dbReference>
<feature type="binding site" evidence="8">
    <location>
        <position position="381"/>
    </location>
    <ligand>
        <name>substrate</name>
    </ligand>
</feature>
<name>A4BI48_9GAMM</name>
<dbReference type="SUPFAM" id="SSF51735">
    <property type="entry name" value="NAD(P)-binding Rossmann-fold domains"/>
    <property type="match status" value="1"/>
</dbReference>
<evidence type="ECO:0000256" key="3">
    <source>
        <dbReference type="ARBA" id="ARBA00011643"/>
    </source>
</evidence>
<dbReference type="Proteomes" id="UP000005953">
    <property type="component" value="Unassembled WGS sequence"/>
</dbReference>
<evidence type="ECO:0000256" key="2">
    <source>
        <dbReference type="ARBA" id="ARBA00006382"/>
    </source>
</evidence>
<dbReference type="FunFam" id="3.40.50.720:FF:000030">
    <property type="entry name" value="Glutamate dehydrogenase"/>
    <property type="match status" value="1"/>
</dbReference>
<dbReference type="PROSITE" id="PS00074">
    <property type="entry name" value="GLFV_DEHYDROGENASE"/>
    <property type="match status" value="1"/>
</dbReference>
<gene>
    <name evidence="12" type="ORF">MED297_14670</name>
</gene>
<dbReference type="SMART" id="SM00839">
    <property type="entry name" value="ELFV_dehydrog"/>
    <property type="match status" value="1"/>
</dbReference>
<dbReference type="OrthoDB" id="9803297at2"/>
<dbReference type="GO" id="GO:0006537">
    <property type="term" value="P:glutamate biosynthetic process"/>
    <property type="evidence" value="ECO:0007669"/>
    <property type="project" value="TreeGrafter"/>
</dbReference>
<comment type="catalytic activity">
    <reaction evidence="5">
        <text>L-glutamate + NADP(+) + H2O = 2-oxoglutarate + NH4(+) + NADPH + H(+)</text>
        <dbReference type="Rhea" id="RHEA:11612"/>
        <dbReference type="ChEBI" id="CHEBI:15377"/>
        <dbReference type="ChEBI" id="CHEBI:15378"/>
        <dbReference type="ChEBI" id="CHEBI:16810"/>
        <dbReference type="ChEBI" id="CHEBI:28938"/>
        <dbReference type="ChEBI" id="CHEBI:29985"/>
        <dbReference type="ChEBI" id="CHEBI:57783"/>
        <dbReference type="ChEBI" id="CHEBI:58349"/>
        <dbReference type="EC" id="1.4.1.4"/>
    </reaction>
</comment>